<comment type="subcellular location">
    <subcellularLocation>
        <location evidence="1">Nucleus</location>
    </subcellularLocation>
</comment>
<feature type="region of interest" description="Disordered" evidence="3">
    <location>
        <begin position="46"/>
        <end position="72"/>
    </location>
</feature>
<protein>
    <submittedName>
        <fullName evidence="4">Uncharacterized protein</fullName>
    </submittedName>
</protein>
<evidence type="ECO:0000313" key="4">
    <source>
        <dbReference type="EMBL" id="KAG2657629.1"/>
    </source>
</evidence>
<proteinExistence type="predicted"/>
<dbReference type="GO" id="GO:0005634">
    <property type="term" value="C:nucleus"/>
    <property type="evidence" value="ECO:0007669"/>
    <property type="project" value="UniProtKB-SubCell"/>
</dbReference>
<evidence type="ECO:0000256" key="1">
    <source>
        <dbReference type="ARBA" id="ARBA00004123"/>
    </source>
</evidence>
<reference evidence="4" key="1">
    <citation type="submission" date="2020-05" db="EMBL/GenBank/DDBJ databases">
        <title>WGS assembly of Panicum virgatum.</title>
        <authorList>
            <person name="Lovell J.T."/>
            <person name="Jenkins J."/>
            <person name="Shu S."/>
            <person name="Juenger T.E."/>
            <person name="Schmutz J."/>
        </authorList>
    </citation>
    <scope>NUCLEOTIDE SEQUENCE</scope>
    <source>
        <strain evidence="4">AP13</strain>
    </source>
</reference>
<feature type="region of interest" description="Disordered" evidence="3">
    <location>
        <begin position="133"/>
        <end position="161"/>
    </location>
</feature>
<dbReference type="AlphaFoldDB" id="A0A8T0XQ95"/>
<dbReference type="InterPro" id="IPR000637">
    <property type="entry name" value="HMGI/Y_DNA-bd_CS"/>
</dbReference>
<dbReference type="PROSITE" id="PS00354">
    <property type="entry name" value="HMGI_Y"/>
    <property type="match status" value="1"/>
</dbReference>
<keyword evidence="5" id="KW-1185">Reference proteome</keyword>
<feature type="region of interest" description="Disordered" evidence="3">
    <location>
        <begin position="83"/>
        <end position="102"/>
    </location>
</feature>
<evidence type="ECO:0000256" key="2">
    <source>
        <dbReference type="ARBA" id="ARBA00023242"/>
    </source>
</evidence>
<organism evidence="4 5">
    <name type="scientific">Panicum virgatum</name>
    <name type="common">Blackwell switchgrass</name>
    <dbReference type="NCBI Taxonomy" id="38727"/>
    <lineage>
        <taxon>Eukaryota</taxon>
        <taxon>Viridiplantae</taxon>
        <taxon>Streptophyta</taxon>
        <taxon>Embryophyta</taxon>
        <taxon>Tracheophyta</taxon>
        <taxon>Spermatophyta</taxon>
        <taxon>Magnoliopsida</taxon>
        <taxon>Liliopsida</taxon>
        <taxon>Poales</taxon>
        <taxon>Poaceae</taxon>
        <taxon>PACMAD clade</taxon>
        <taxon>Panicoideae</taxon>
        <taxon>Panicodae</taxon>
        <taxon>Paniceae</taxon>
        <taxon>Panicinae</taxon>
        <taxon>Panicum</taxon>
        <taxon>Panicum sect. Hiantes</taxon>
    </lineage>
</organism>
<dbReference type="GO" id="GO:0006355">
    <property type="term" value="P:regulation of DNA-templated transcription"/>
    <property type="evidence" value="ECO:0007669"/>
    <property type="project" value="InterPro"/>
</dbReference>
<sequence>MELWCAARAGTGGGVVVVVEDLGGSAPGGPARLPPSPLPTERCLGARQCPRLPDPGAGTMGRRPRGRPRRPCTVPCLQPLPCGGDSAPHLRRPPSPGRCSRCPPPHPGGVAASILRGLYSHARAPLERSLAAAGLGTSGRPRTGRARVWALPPAAPRRLQR</sequence>
<evidence type="ECO:0000313" key="5">
    <source>
        <dbReference type="Proteomes" id="UP000823388"/>
    </source>
</evidence>
<gene>
    <name evidence="4" type="ORF">PVAP13_1KG183200</name>
</gene>
<name>A0A8T0XQ95_PANVG</name>
<comment type="caution">
    <text evidence="4">The sequence shown here is derived from an EMBL/GenBank/DDBJ whole genome shotgun (WGS) entry which is preliminary data.</text>
</comment>
<keyword evidence="2" id="KW-0539">Nucleus</keyword>
<accession>A0A8T0XQ95</accession>
<dbReference type="Proteomes" id="UP000823388">
    <property type="component" value="Chromosome 1K"/>
</dbReference>
<dbReference type="EMBL" id="CM029037">
    <property type="protein sequence ID" value="KAG2657629.1"/>
    <property type="molecule type" value="Genomic_DNA"/>
</dbReference>
<evidence type="ECO:0000256" key="3">
    <source>
        <dbReference type="SAM" id="MobiDB-lite"/>
    </source>
</evidence>